<dbReference type="Pfam" id="PF00205">
    <property type="entry name" value="TPP_enzyme_M"/>
    <property type="match status" value="1"/>
</dbReference>
<dbReference type="InterPro" id="IPR029061">
    <property type="entry name" value="THDP-binding"/>
</dbReference>
<dbReference type="PANTHER" id="PTHR18968">
    <property type="entry name" value="THIAMINE PYROPHOSPHATE ENZYMES"/>
    <property type="match status" value="1"/>
</dbReference>
<dbReference type="SUPFAM" id="SSF52467">
    <property type="entry name" value="DHS-like NAD/FAD-binding domain"/>
    <property type="match status" value="1"/>
</dbReference>
<dbReference type="Pfam" id="PF02776">
    <property type="entry name" value="TPP_enzyme_N"/>
    <property type="match status" value="1"/>
</dbReference>
<reference evidence="7 8" key="1">
    <citation type="submission" date="2019-06" db="EMBL/GenBank/DDBJ databases">
        <title>Sorghum-associated microbial communities from plants grown in Nebraska, USA.</title>
        <authorList>
            <person name="Schachtman D."/>
        </authorList>
    </citation>
    <scope>NUCLEOTIDE SEQUENCE [LARGE SCALE GENOMIC DNA]</scope>
    <source>
        <strain evidence="7 8">T529</strain>
    </source>
</reference>
<dbReference type="InterPro" id="IPR012000">
    <property type="entry name" value="Thiamin_PyroP_enz_cen_dom"/>
</dbReference>
<dbReference type="GO" id="GO:0000287">
    <property type="term" value="F:magnesium ion binding"/>
    <property type="evidence" value="ECO:0007669"/>
    <property type="project" value="InterPro"/>
</dbReference>
<dbReference type="Gene3D" id="3.40.50.1220">
    <property type="entry name" value="TPP-binding domain"/>
    <property type="match status" value="1"/>
</dbReference>
<dbReference type="PROSITE" id="PS00187">
    <property type="entry name" value="TPP_ENZYMES"/>
    <property type="match status" value="1"/>
</dbReference>
<evidence type="ECO:0000313" key="7">
    <source>
        <dbReference type="EMBL" id="TWD77244.1"/>
    </source>
</evidence>
<evidence type="ECO:0000256" key="2">
    <source>
        <dbReference type="ARBA" id="ARBA00023052"/>
    </source>
</evidence>
<evidence type="ECO:0000259" key="4">
    <source>
        <dbReference type="Pfam" id="PF00205"/>
    </source>
</evidence>
<proteinExistence type="inferred from homology"/>
<evidence type="ECO:0000259" key="5">
    <source>
        <dbReference type="Pfam" id="PF02775"/>
    </source>
</evidence>
<dbReference type="CDD" id="cd02002">
    <property type="entry name" value="TPP_BFDC"/>
    <property type="match status" value="1"/>
</dbReference>
<dbReference type="Pfam" id="PF02775">
    <property type="entry name" value="TPP_enzyme_C"/>
    <property type="match status" value="1"/>
</dbReference>
<evidence type="ECO:0000256" key="3">
    <source>
        <dbReference type="RuleBase" id="RU362132"/>
    </source>
</evidence>
<dbReference type="GO" id="GO:0030976">
    <property type="term" value="F:thiamine pyrophosphate binding"/>
    <property type="evidence" value="ECO:0007669"/>
    <property type="project" value="InterPro"/>
</dbReference>
<evidence type="ECO:0000313" key="8">
    <source>
        <dbReference type="Proteomes" id="UP000319722"/>
    </source>
</evidence>
<dbReference type="InterPro" id="IPR000399">
    <property type="entry name" value="TPP-bd_CS"/>
</dbReference>
<dbReference type="InterPro" id="IPR011766">
    <property type="entry name" value="TPP_enzyme_TPP-bd"/>
</dbReference>
<dbReference type="Gene3D" id="3.40.50.970">
    <property type="match status" value="2"/>
</dbReference>
<sequence>MTGSALHAAAATPAHPATAASSITVREAVFDLMRRFGMTSVFANPGSTELPMFRDFPSDFRYVLGLQEACVVGMADGYAQATRNASFVNLHSAAGVGNAMGNIFTAFKNRTPMVITAGQQARSILPFDPFLSSAQATELPKPYVKWSIEPARAQDVPLAIARAYYLAMMPPCGPVLVSVPVDDWDQYTELVPTRAVSTRTRPEPELLARISTALEASERPAFVVGAAADRDGAWNEVVALAEAHNARVWVAPMSGRCSFPEDHRLFAGFLPAMRERIVELLEGHDLILAIGAPAFAYHVEGAGPHVPAGAALCQLTEDPDTAAWAPVGISAVGSIRLGLLDLLAVPPRKTRPLPPARKAAPRAEPTPLMSVAYVLQTLAQARKPEHIVVEEAPSARPVMQARLPFTRSETFYTMDSGGLGYGMPASVGVALGKPGSRVICLIGDGSSMYSIQALWSAAQNRLPIIFVILNNRRYAALQDFAPVFGFSPTDVVQGTELPDLDFQSLAKGMGCTAVRVTDPADLRKALDEALASDAPGVVEVRVA</sequence>
<dbReference type="CDD" id="cd07035">
    <property type="entry name" value="TPP_PYR_POX_like"/>
    <property type="match status" value="1"/>
</dbReference>
<organism evidence="7 8">
    <name type="scientific">Variovorax beijingensis</name>
    <dbReference type="NCBI Taxonomy" id="2496117"/>
    <lineage>
        <taxon>Bacteria</taxon>
        <taxon>Pseudomonadati</taxon>
        <taxon>Pseudomonadota</taxon>
        <taxon>Betaproteobacteria</taxon>
        <taxon>Burkholderiales</taxon>
        <taxon>Comamonadaceae</taxon>
        <taxon>Variovorax</taxon>
    </lineage>
</organism>
<dbReference type="OrthoDB" id="2254214at2"/>
<dbReference type="NCBIfam" id="NF005485">
    <property type="entry name" value="PRK07092.1"/>
    <property type="match status" value="1"/>
</dbReference>
<gene>
    <name evidence="7" type="ORF">FB547_110206</name>
</gene>
<dbReference type="InterPro" id="IPR029035">
    <property type="entry name" value="DHS-like_NAD/FAD-binding_dom"/>
</dbReference>
<comment type="caution">
    <text evidence="7">The sequence shown here is derived from an EMBL/GenBank/DDBJ whole genome shotgun (WGS) entry which is preliminary data.</text>
</comment>
<dbReference type="RefSeq" id="WP_145746461.1">
    <property type="nucleotide sequence ID" value="NZ_VIVL01000010.1"/>
</dbReference>
<protein>
    <submittedName>
        <fullName evidence="7">Benzoylformate decarboxylase</fullName>
    </submittedName>
</protein>
<dbReference type="EMBL" id="VIVL01000010">
    <property type="protein sequence ID" value="TWD77244.1"/>
    <property type="molecule type" value="Genomic_DNA"/>
</dbReference>
<dbReference type="GO" id="GO:0019752">
    <property type="term" value="P:carboxylic acid metabolic process"/>
    <property type="evidence" value="ECO:0007669"/>
    <property type="project" value="UniProtKB-ARBA"/>
</dbReference>
<dbReference type="InterPro" id="IPR045229">
    <property type="entry name" value="TPP_enz"/>
</dbReference>
<dbReference type="Proteomes" id="UP000319722">
    <property type="component" value="Unassembled WGS sequence"/>
</dbReference>
<dbReference type="GO" id="GO:0050660">
    <property type="term" value="F:flavin adenine dinucleotide binding"/>
    <property type="evidence" value="ECO:0007669"/>
    <property type="project" value="TreeGrafter"/>
</dbReference>
<name>A0A561BEC1_9BURK</name>
<dbReference type="PANTHER" id="PTHR18968:SF133">
    <property type="entry name" value="BENZOYLFORMATE DECARBOXYLASE"/>
    <property type="match status" value="1"/>
</dbReference>
<dbReference type="GO" id="GO:0003984">
    <property type="term" value="F:acetolactate synthase activity"/>
    <property type="evidence" value="ECO:0007669"/>
    <property type="project" value="TreeGrafter"/>
</dbReference>
<dbReference type="SUPFAM" id="SSF52518">
    <property type="entry name" value="Thiamin diphosphate-binding fold (THDP-binding)"/>
    <property type="match status" value="2"/>
</dbReference>
<evidence type="ECO:0000256" key="1">
    <source>
        <dbReference type="ARBA" id="ARBA00007812"/>
    </source>
</evidence>
<keyword evidence="2 3" id="KW-0786">Thiamine pyrophosphate</keyword>
<evidence type="ECO:0000259" key="6">
    <source>
        <dbReference type="Pfam" id="PF02776"/>
    </source>
</evidence>
<accession>A0A561BEC1</accession>
<feature type="domain" description="Thiamine pyrophosphate enzyme central" evidence="4">
    <location>
        <begin position="208"/>
        <end position="339"/>
    </location>
</feature>
<comment type="similarity">
    <text evidence="1 3">Belongs to the TPP enzyme family.</text>
</comment>
<dbReference type="InterPro" id="IPR012001">
    <property type="entry name" value="Thiamin_PyroP_enz_TPP-bd_dom"/>
</dbReference>
<feature type="domain" description="Thiamine pyrophosphate enzyme TPP-binding" evidence="5">
    <location>
        <begin position="403"/>
        <end position="540"/>
    </location>
</feature>
<dbReference type="AlphaFoldDB" id="A0A561BEC1"/>
<feature type="domain" description="Thiamine pyrophosphate enzyme N-terminal TPP-binding" evidence="6">
    <location>
        <begin position="24"/>
        <end position="124"/>
    </location>
</feature>